<feature type="domain" description="PpiC" evidence="3">
    <location>
        <begin position="142"/>
        <end position="250"/>
    </location>
</feature>
<dbReference type="InterPro" id="IPR027304">
    <property type="entry name" value="Trigger_fact/SurA_dom_sf"/>
</dbReference>
<organism evidence="4 5">
    <name type="scientific">Sandaracinus amylolyticus</name>
    <dbReference type="NCBI Taxonomy" id="927083"/>
    <lineage>
        <taxon>Bacteria</taxon>
        <taxon>Pseudomonadati</taxon>
        <taxon>Myxococcota</taxon>
        <taxon>Polyangia</taxon>
        <taxon>Polyangiales</taxon>
        <taxon>Sandaracinaceae</taxon>
        <taxon>Sandaracinus</taxon>
    </lineage>
</organism>
<dbReference type="SUPFAM" id="SSF54534">
    <property type="entry name" value="FKBP-like"/>
    <property type="match status" value="1"/>
</dbReference>
<dbReference type="RefSeq" id="WP_053235096.1">
    <property type="nucleotide sequence ID" value="NZ_CP011125.1"/>
</dbReference>
<evidence type="ECO:0000256" key="2">
    <source>
        <dbReference type="SAM" id="SignalP"/>
    </source>
</evidence>
<evidence type="ECO:0000259" key="3">
    <source>
        <dbReference type="PROSITE" id="PS50198"/>
    </source>
</evidence>
<proteinExistence type="predicted"/>
<name>A0A0F6SG12_9BACT</name>
<dbReference type="GO" id="GO:0003755">
    <property type="term" value="F:peptidyl-prolyl cis-trans isomerase activity"/>
    <property type="evidence" value="ECO:0007669"/>
    <property type="project" value="UniProtKB-KW"/>
</dbReference>
<accession>A0A0F6SG12</accession>
<feature type="signal peptide" evidence="2">
    <location>
        <begin position="1"/>
        <end position="24"/>
    </location>
</feature>
<dbReference type="PROSITE" id="PS50198">
    <property type="entry name" value="PPIC_PPIASE_2"/>
    <property type="match status" value="1"/>
</dbReference>
<feature type="chain" id="PRO_5007768138" evidence="2">
    <location>
        <begin position="25"/>
        <end position="317"/>
    </location>
</feature>
<dbReference type="AlphaFoldDB" id="A0A0F6SG12"/>
<dbReference type="InterPro" id="IPR050245">
    <property type="entry name" value="PrsA_foldase"/>
</dbReference>
<dbReference type="Gene3D" id="1.10.4030.10">
    <property type="entry name" value="Porin chaperone SurA, peptide-binding domain"/>
    <property type="match status" value="1"/>
</dbReference>
<dbReference type="PANTHER" id="PTHR47245">
    <property type="entry name" value="PEPTIDYLPROLYL ISOMERASE"/>
    <property type="match status" value="1"/>
</dbReference>
<reference evidence="4 5" key="1">
    <citation type="submission" date="2015-03" db="EMBL/GenBank/DDBJ databases">
        <title>Genome assembly of Sandaracinus amylolyticus DSM 53668.</title>
        <authorList>
            <person name="Sharma G."/>
            <person name="Subramanian S."/>
        </authorList>
    </citation>
    <scope>NUCLEOTIDE SEQUENCE [LARGE SCALE GENOMIC DNA]</scope>
    <source>
        <strain evidence="4 5">DSM 53668</strain>
    </source>
</reference>
<dbReference type="SUPFAM" id="SSF109998">
    <property type="entry name" value="Triger factor/SurA peptide-binding domain-like"/>
    <property type="match status" value="1"/>
</dbReference>
<keyword evidence="1" id="KW-0697">Rotamase</keyword>
<keyword evidence="1 4" id="KW-0413">Isomerase</keyword>
<dbReference type="InterPro" id="IPR046357">
    <property type="entry name" value="PPIase_dom_sf"/>
</dbReference>
<dbReference type="PANTHER" id="PTHR47245:SF2">
    <property type="entry name" value="PEPTIDYL-PROLYL CIS-TRANS ISOMERASE HP_0175-RELATED"/>
    <property type="match status" value="1"/>
</dbReference>
<evidence type="ECO:0000313" key="5">
    <source>
        <dbReference type="Proteomes" id="UP000034883"/>
    </source>
</evidence>
<evidence type="ECO:0000256" key="1">
    <source>
        <dbReference type="PROSITE-ProRule" id="PRU00278"/>
    </source>
</evidence>
<gene>
    <name evidence="4" type="ORF">DB32_005038</name>
</gene>
<dbReference type="Pfam" id="PF13145">
    <property type="entry name" value="Rotamase_2"/>
    <property type="match status" value="1"/>
</dbReference>
<dbReference type="PROSITE" id="PS51257">
    <property type="entry name" value="PROKAR_LIPOPROTEIN"/>
    <property type="match status" value="1"/>
</dbReference>
<evidence type="ECO:0000313" key="4">
    <source>
        <dbReference type="EMBL" id="AKF07889.1"/>
    </source>
</evidence>
<dbReference type="InterPro" id="IPR000297">
    <property type="entry name" value="PPIase_PpiC"/>
</dbReference>
<protein>
    <submittedName>
        <fullName evidence="4">Peptidyl-prolyl cis-trans isomerase PpiD</fullName>
    </submittedName>
</protein>
<dbReference type="EMBL" id="CP011125">
    <property type="protein sequence ID" value="AKF07889.1"/>
    <property type="molecule type" value="Genomic_DNA"/>
</dbReference>
<keyword evidence="5" id="KW-1185">Reference proteome</keyword>
<dbReference type="OrthoDB" id="14196at2"/>
<dbReference type="STRING" id="927083.DB32_005038"/>
<dbReference type="KEGG" id="samy:DB32_005038"/>
<dbReference type="Proteomes" id="UP000034883">
    <property type="component" value="Chromosome"/>
</dbReference>
<sequence>MRRARSVVVACLVSLALACGGETAAPDAGARRAVAPSARVSGTVVSTVDGAPITLEEVEEVARETGLAPQDALRRLQEERVLAAHAEAAGLGDDDEVQDAVRRASVQALLEARVEAEITPASIPAEQVAARMEAQRARWARPERRRSTHVVARLAPDAPPEADAAAERFARRAIERMSAAEDARAEAHVIGEEDHAGRTYEVLVEDLPPVTREGQLVPEYLDALFSRAEPGVVAQPLRTTFGWHAIVLTEVMPPWEAPRDEVVSAMRQELAVEARAARLEELARELASRTPVERDEAAIDRAITIDLEAMERGGASP</sequence>
<keyword evidence="2" id="KW-0732">Signal</keyword>
<dbReference type="Gene3D" id="3.10.50.40">
    <property type="match status" value="1"/>
</dbReference>